<sequence length="469" mass="52479">MNNLEVESLLQNQCKNSEKFRRAKWDDIIVPHHAEGRMWKNQFSGTLFLEVMYQNMEAKSENTHMQDDVAECSIFPHHVQRVEQCRWSGFVLKLKHGLFGTSYSFIVQLSCNNSSSMLTVLNTSGKRIRYIHSKVFKNVQIVNGSIGIVLKSRIGTELQKKLFLIHIYSESLPEQVSVCPIGLSRRSRRDGEENGLTCDTVLQKHIKCPSVLIYYQRLESVTLLQQQSTGVRSLAQSARWADASTYLVGVFTVRLSAQRVFWSINVIHEKCQGLPQGTGLSPILFLLFVNDLCDMHLPMTSQFFFADDGSLVISARGPESTLESIAEQNLKLVGFGPKSGDMSWQTAKQEVQTQPGNQQGATATRGRRKSLQLKSHIIKMLDRNLPILIGVVQVRSSCNSSKWESVAAGSLSGRSYFSRPVMQAGLLPLPSPILHHDAASVKENALAIGNQCSVPILDFRTITILPFTL</sequence>
<feature type="compositionally biased region" description="Polar residues" evidence="1">
    <location>
        <begin position="342"/>
        <end position="362"/>
    </location>
</feature>
<evidence type="ECO:0008006" key="4">
    <source>
        <dbReference type="Google" id="ProtNLM"/>
    </source>
</evidence>
<dbReference type="Proteomes" id="UP000479000">
    <property type="component" value="Unassembled WGS sequence"/>
</dbReference>
<reference evidence="2 3" key="1">
    <citation type="submission" date="2020-02" db="EMBL/GenBank/DDBJ databases">
        <authorList>
            <person name="Ferguson B K."/>
        </authorList>
    </citation>
    <scope>NUCLEOTIDE SEQUENCE [LARGE SCALE GENOMIC DNA]</scope>
</reference>
<dbReference type="EMBL" id="CADCXU010017568">
    <property type="protein sequence ID" value="CAB0006305.1"/>
    <property type="molecule type" value="Genomic_DNA"/>
</dbReference>
<keyword evidence="3" id="KW-1185">Reference proteome</keyword>
<proteinExistence type="predicted"/>
<evidence type="ECO:0000313" key="2">
    <source>
        <dbReference type="EMBL" id="CAB0006305.1"/>
    </source>
</evidence>
<organism evidence="2 3">
    <name type="scientific">Nesidiocoris tenuis</name>
    <dbReference type="NCBI Taxonomy" id="355587"/>
    <lineage>
        <taxon>Eukaryota</taxon>
        <taxon>Metazoa</taxon>
        <taxon>Ecdysozoa</taxon>
        <taxon>Arthropoda</taxon>
        <taxon>Hexapoda</taxon>
        <taxon>Insecta</taxon>
        <taxon>Pterygota</taxon>
        <taxon>Neoptera</taxon>
        <taxon>Paraneoptera</taxon>
        <taxon>Hemiptera</taxon>
        <taxon>Heteroptera</taxon>
        <taxon>Panheteroptera</taxon>
        <taxon>Cimicomorpha</taxon>
        <taxon>Miridae</taxon>
        <taxon>Dicyphina</taxon>
        <taxon>Nesidiocoris</taxon>
    </lineage>
</organism>
<gene>
    <name evidence="2" type="ORF">NTEN_LOCUS11782</name>
</gene>
<dbReference type="AlphaFoldDB" id="A0A6H5GTP5"/>
<name>A0A6H5GTP5_9HEMI</name>
<accession>A0A6H5GTP5</accession>
<protein>
    <recommendedName>
        <fullName evidence="4">Reverse transcriptase domain-containing protein</fullName>
    </recommendedName>
</protein>
<feature type="region of interest" description="Disordered" evidence="1">
    <location>
        <begin position="341"/>
        <end position="366"/>
    </location>
</feature>
<dbReference type="OrthoDB" id="445826at2759"/>
<evidence type="ECO:0000256" key="1">
    <source>
        <dbReference type="SAM" id="MobiDB-lite"/>
    </source>
</evidence>
<feature type="non-terminal residue" evidence="2">
    <location>
        <position position="469"/>
    </location>
</feature>
<evidence type="ECO:0000313" key="3">
    <source>
        <dbReference type="Proteomes" id="UP000479000"/>
    </source>
</evidence>